<sequence>MSWVTNLKNYEKLQSSDEYMRAMYGDPLAYLTEPSQQFLTAREYYGDIGYGDCFKSVDSETQASSLFVYTFRFFFRLILPFKVHRQHQ</sequence>
<dbReference type="InterPro" id="IPR054001">
    <property type="entry name" value="Mec-4/10_cyt"/>
</dbReference>
<evidence type="ECO:0000313" key="3">
    <source>
        <dbReference type="WBParaSite" id="PSAMB.scaffold3962size16223.g23002.t1"/>
    </source>
</evidence>
<dbReference type="Pfam" id="PF22214">
    <property type="entry name" value="Mec-4_10_cyt"/>
    <property type="match status" value="1"/>
</dbReference>
<evidence type="ECO:0000259" key="1">
    <source>
        <dbReference type="Pfam" id="PF22214"/>
    </source>
</evidence>
<feature type="domain" description="Degenerin mec-4/10 cytosolic" evidence="1">
    <location>
        <begin position="26"/>
        <end position="63"/>
    </location>
</feature>
<dbReference type="AlphaFoldDB" id="A0A914WGE0"/>
<accession>A0A914WGE0</accession>
<protein>
    <recommendedName>
        <fullName evidence="1">Degenerin mec-4/10 cytosolic domain-containing protein</fullName>
    </recommendedName>
</protein>
<evidence type="ECO:0000313" key="2">
    <source>
        <dbReference type="Proteomes" id="UP000887566"/>
    </source>
</evidence>
<keyword evidence="2" id="KW-1185">Reference proteome</keyword>
<organism evidence="2 3">
    <name type="scientific">Plectus sambesii</name>
    <dbReference type="NCBI Taxonomy" id="2011161"/>
    <lineage>
        <taxon>Eukaryota</taxon>
        <taxon>Metazoa</taxon>
        <taxon>Ecdysozoa</taxon>
        <taxon>Nematoda</taxon>
        <taxon>Chromadorea</taxon>
        <taxon>Plectida</taxon>
        <taxon>Plectina</taxon>
        <taxon>Plectoidea</taxon>
        <taxon>Plectidae</taxon>
        <taxon>Plectus</taxon>
    </lineage>
</organism>
<dbReference type="WBParaSite" id="PSAMB.scaffold3962size16223.g23002.t1">
    <property type="protein sequence ID" value="PSAMB.scaffold3962size16223.g23002.t1"/>
    <property type="gene ID" value="PSAMB.scaffold3962size16223.g23002"/>
</dbReference>
<name>A0A914WGE0_9BILA</name>
<dbReference type="Proteomes" id="UP000887566">
    <property type="component" value="Unplaced"/>
</dbReference>
<reference evidence="3" key="1">
    <citation type="submission" date="2022-11" db="UniProtKB">
        <authorList>
            <consortium name="WormBaseParasite"/>
        </authorList>
    </citation>
    <scope>IDENTIFICATION</scope>
</reference>
<proteinExistence type="predicted"/>